<dbReference type="InterPro" id="IPR000136">
    <property type="entry name" value="Oleosin"/>
</dbReference>
<keyword evidence="6 9" id="KW-0472">Membrane</keyword>
<evidence type="ECO:0000256" key="5">
    <source>
        <dbReference type="ARBA" id="ARBA00022989"/>
    </source>
</evidence>
<dbReference type="PANTHER" id="PTHR33203:SF44">
    <property type="entry name" value="OLEOSIN 20.3 KDA"/>
    <property type="match status" value="1"/>
</dbReference>
<comment type="subcellular location">
    <subcellularLocation>
        <location evidence="7">Lipid droplet</location>
    </subcellularLocation>
    <subcellularLocation>
        <location evidence="7">Membrane</location>
        <topology evidence="7">Multi-pass membrane protein</topology>
    </subcellularLocation>
</comment>
<name>A0A5N6Q218_9ASTR</name>
<keyword evidence="5 9" id="KW-1133">Transmembrane helix</keyword>
<proteinExistence type="inferred from homology"/>
<comment type="similarity">
    <text evidence="2 7">Belongs to the oleosin family.</text>
</comment>
<dbReference type="AlphaFoldDB" id="A0A5N6Q218"/>
<gene>
    <name evidence="10" type="ORF">E3N88_01820</name>
</gene>
<evidence type="ECO:0000256" key="8">
    <source>
        <dbReference type="SAM" id="MobiDB-lite"/>
    </source>
</evidence>
<comment type="function">
    <text evidence="1">May have a structural role to stabilize the lipid body during desiccation of the seed by preventing coalescence of the oil. Probably interacts with both lipid and phospholipid moieties of lipid bodies. May also provide recognition signals for specific lipase anchorage in lipolysis during seedling growth.</text>
</comment>
<evidence type="ECO:0000256" key="3">
    <source>
        <dbReference type="ARBA" id="ARBA00022677"/>
    </source>
</evidence>
<dbReference type="GO" id="GO:0012511">
    <property type="term" value="C:monolayer-surrounded lipid storage body"/>
    <property type="evidence" value="ECO:0007669"/>
    <property type="project" value="InterPro"/>
</dbReference>
<evidence type="ECO:0000256" key="6">
    <source>
        <dbReference type="ARBA" id="ARBA00023136"/>
    </source>
</evidence>
<dbReference type="PROSITE" id="PS00811">
    <property type="entry name" value="OLEOSINS"/>
    <property type="match status" value="1"/>
</dbReference>
<dbReference type="Proteomes" id="UP000326396">
    <property type="component" value="Linkage Group LG1"/>
</dbReference>
<dbReference type="GO" id="GO:0010344">
    <property type="term" value="P:seed oilbody biogenesis"/>
    <property type="evidence" value="ECO:0007669"/>
    <property type="project" value="TreeGrafter"/>
</dbReference>
<evidence type="ECO:0000256" key="2">
    <source>
        <dbReference type="ARBA" id="ARBA00010858"/>
    </source>
</evidence>
<dbReference type="EMBL" id="SZYD01000001">
    <property type="protein sequence ID" value="KAD7478684.1"/>
    <property type="molecule type" value="Genomic_DNA"/>
</dbReference>
<keyword evidence="11" id="KW-1185">Reference proteome</keyword>
<feature type="region of interest" description="Disordered" evidence="8">
    <location>
        <begin position="172"/>
        <end position="196"/>
    </location>
</feature>
<feature type="compositionally biased region" description="Basic and acidic residues" evidence="8">
    <location>
        <begin position="182"/>
        <end position="196"/>
    </location>
</feature>
<feature type="transmembrane region" description="Helical" evidence="9">
    <location>
        <begin position="71"/>
        <end position="95"/>
    </location>
</feature>
<reference evidence="10 11" key="1">
    <citation type="submission" date="2019-05" db="EMBL/GenBank/DDBJ databases">
        <title>Mikania micrantha, genome provides insights into the molecular mechanism of rapid growth.</title>
        <authorList>
            <person name="Liu B."/>
        </authorList>
    </citation>
    <scope>NUCLEOTIDE SEQUENCE [LARGE SCALE GENOMIC DNA]</scope>
    <source>
        <strain evidence="10">NLD-2019</strain>
        <tissue evidence="10">Leaf</tissue>
    </source>
</reference>
<dbReference type="GO" id="GO:0016020">
    <property type="term" value="C:membrane"/>
    <property type="evidence" value="ECO:0007669"/>
    <property type="project" value="UniProtKB-SubCell"/>
</dbReference>
<dbReference type="PANTHER" id="PTHR33203">
    <property type="entry name" value="OLEOSIN"/>
    <property type="match status" value="1"/>
</dbReference>
<evidence type="ECO:0000313" key="11">
    <source>
        <dbReference type="Proteomes" id="UP000326396"/>
    </source>
</evidence>
<feature type="region of interest" description="Disordered" evidence="8">
    <location>
        <begin position="1"/>
        <end position="31"/>
    </location>
</feature>
<protein>
    <recommendedName>
        <fullName evidence="7">Oleosin</fullName>
    </recommendedName>
</protein>
<evidence type="ECO:0000256" key="7">
    <source>
        <dbReference type="RuleBase" id="RU000540"/>
    </source>
</evidence>
<evidence type="ECO:0000256" key="4">
    <source>
        <dbReference type="ARBA" id="ARBA00022692"/>
    </source>
</evidence>
<organism evidence="10 11">
    <name type="scientific">Mikania micrantha</name>
    <name type="common">bitter vine</name>
    <dbReference type="NCBI Taxonomy" id="192012"/>
    <lineage>
        <taxon>Eukaryota</taxon>
        <taxon>Viridiplantae</taxon>
        <taxon>Streptophyta</taxon>
        <taxon>Embryophyta</taxon>
        <taxon>Tracheophyta</taxon>
        <taxon>Spermatophyta</taxon>
        <taxon>Magnoliopsida</taxon>
        <taxon>eudicotyledons</taxon>
        <taxon>Gunneridae</taxon>
        <taxon>Pentapetalae</taxon>
        <taxon>asterids</taxon>
        <taxon>campanulids</taxon>
        <taxon>Asterales</taxon>
        <taxon>Asteraceae</taxon>
        <taxon>Asteroideae</taxon>
        <taxon>Heliantheae alliance</taxon>
        <taxon>Eupatorieae</taxon>
        <taxon>Mikania</taxon>
    </lineage>
</organism>
<keyword evidence="3 7" id="KW-0551">Lipid droplet</keyword>
<keyword evidence="4 9" id="KW-0812">Transmembrane</keyword>
<dbReference type="Pfam" id="PF01277">
    <property type="entry name" value="Oleosin"/>
    <property type="match status" value="1"/>
</dbReference>
<evidence type="ECO:0000313" key="10">
    <source>
        <dbReference type="EMBL" id="KAD7478684.1"/>
    </source>
</evidence>
<dbReference type="OrthoDB" id="1929188at2759"/>
<comment type="caution">
    <text evidence="10">The sequence shown here is derived from an EMBL/GenBank/DDBJ whole genome shotgun (WGS) entry which is preliminary data.</text>
</comment>
<feature type="transmembrane region" description="Helical" evidence="9">
    <location>
        <begin position="38"/>
        <end position="65"/>
    </location>
</feature>
<dbReference type="GO" id="GO:0050826">
    <property type="term" value="P:response to freezing"/>
    <property type="evidence" value="ECO:0007669"/>
    <property type="project" value="TreeGrafter"/>
</dbReference>
<dbReference type="GO" id="GO:0019915">
    <property type="term" value="P:lipid storage"/>
    <property type="evidence" value="ECO:0007669"/>
    <property type="project" value="TreeGrafter"/>
</dbReference>
<feature type="compositionally biased region" description="Basic residues" evidence="8">
    <location>
        <begin position="14"/>
        <end position="29"/>
    </location>
</feature>
<evidence type="ECO:0000256" key="1">
    <source>
        <dbReference type="ARBA" id="ARBA00002582"/>
    </source>
</evidence>
<evidence type="ECO:0000256" key="9">
    <source>
        <dbReference type="SAM" id="Phobius"/>
    </source>
</evidence>
<sequence>MATTYERQHFATQPHRRHDFTGGKLRHPNQRGSTSKTVAIISLLPVGGILLGLAGITFVGTMIGLAVATPIFVIFSPVVVPAVLTIALAVTGFLASGMFGLTGLSSLSYLFNMVRQSTPSVPEQLDYVKGTIQEVGEYTGQKTKDLGQMIQHAAHEMGDQGQGQAGAHVQVAAGAGAGTGGKEGRKEGGKGTSDRT</sequence>
<accession>A0A5N6Q218</accession>